<keyword evidence="2" id="KW-1185">Reference proteome</keyword>
<dbReference type="Proteomes" id="UP000320421">
    <property type="component" value="Chromosome"/>
</dbReference>
<evidence type="ECO:0000313" key="2">
    <source>
        <dbReference type="Proteomes" id="UP000320421"/>
    </source>
</evidence>
<sequence>MNLEEERIYNVNEVLKVIPGSLDFKFVHAAQERYELKSNACVLKFNFDRYESAGVNVEICEPNAESGGCMGLLVLQHLRRVNDQIQKGESNFQFIGRLLTKYFSDILRGDFSIRARYDEVYDPFYAHLIEVMNLSETHPARQKFDNCDIDWLDLLPGD</sequence>
<protein>
    <submittedName>
        <fullName evidence="1">Uncharacterized protein</fullName>
    </submittedName>
</protein>
<accession>A0A517PT62</accession>
<dbReference type="EMBL" id="CP036266">
    <property type="protein sequence ID" value="QDT22551.1"/>
    <property type="molecule type" value="Genomic_DNA"/>
</dbReference>
<organism evidence="1 2">
    <name type="scientific">Gimesia chilikensis</name>
    <dbReference type="NCBI Taxonomy" id="2605989"/>
    <lineage>
        <taxon>Bacteria</taxon>
        <taxon>Pseudomonadati</taxon>
        <taxon>Planctomycetota</taxon>
        <taxon>Planctomycetia</taxon>
        <taxon>Planctomycetales</taxon>
        <taxon>Planctomycetaceae</taxon>
        <taxon>Gimesia</taxon>
    </lineage>
</organism>
<proteinExistence type="predicted"/>
<gene>
    <name evidence="1" type="ORF">HG66A1_43590</name>
</gene>
<evidence type="ECO:0000313" key="1">
    <source>
        <dbReference type="EMBL" id="QDT22551.1"/>
    </source>
</evidence>
<dbReference type="RefSeq" id="WP_145188590.1">
    <property type="nucleotide sequence ID" value="NZ_CP036266.1"/>
</dbReference>
<reference evidence="1 2" key="1">
    <citation type="submission" date="2019-02" db="EMBL/GenBank/DDBJ databases">
        <title>Deep-cultivation of Planctomycetes and their phenomic and genomic characterization uncovers novel biology.</title>
        <authorList>
            <person name="Wiegand S."/>
            <person name="Jogler M."/>
            <person name="Boedeker C."/>
            <person name="Pinto D."/>
            <person name="Vollmers J."/>
            <person name="Rivas-Marin E."/>
            <person name="Kohn T."/>
            <person name="Peeters S.H."/>
            <person name="Heuer A."/>
            <person name="Rast P."/>
            <person name="Oberbeckmann S."/>
            <person name="Bunk B."/>
            <person name="Jeske O."/>
            <person name="Meyerdierks A."/>
            <person name="Storesund J.E."/>
            <person name="Kallscheuer N."/>
            <person name="Luecker S."/>
            <person name="Lage O.M."/>
            <person name="Pohl T."/>
            <person name="Merkel B.J."/>
            <person name="Hornburger P."/>
            <person name="Mueller R.-W."/>
            <person name="Bruemmer F."/>
            <person name="Labrenz M."/>
            <person name="Spormann A.M."/>
            <person name="Op den Camp H."/>
            <person name="Overmann J."/>
            <person name="Amann R."/>
            <person name="Jetten M.S.M."/>
            <person name="Mascher T."/>
            <person name="Medema M.H."/>
            <person name="Devos D.P."/>
            <person name="Kaster A.-K."/>
            <person name="Ovreas L."/>
            <person name="Rohde M."/>
            <person name="Galperin M.Y."/>
            <person name="Jogler C."/>
        </authorList>
    </citation>
    <scope>NUCLEOTIDE SEQUENCE [LARGE SCALE GENOMIC DNA]</scope>
    <source>
        <strain evidence="1 2">HG66A1</strain>
    </source>
</reference>
<dbReference type="AlphaFoldDB" id="A0A517PT62"/>
<name>A0A517PT62_9PLAN</name>